<dbReference type="HOGENOM" id="CLU_2094221_0_0_4"/>
<organism evidence="1 2">
    <name type="scientific">Neisseria bacilliformis ATCC BAA-1200</name>
    <dbReference type="NCBI Taxonomy" id="888742"/>
    <lineage>
        <taxon>Bacteria</taxon>
        <taxon>Pseudomonadati</taxon>
        <taxon>Pseudomonadota</taxon>
        <taxon>Betaproteobacteria</taxon>
        <taxon>Neisseriales</taxon>
        <taxon>Neisseriaceae</taxon>
        <taxon>Neisseria</taxon>
    </lineage>
</organism>
<evidence type="ECO:0000313" key="1">
    <source>
        <dbReference type="EMBL" id="EGF11911.1"/>
    </source>
</evidence>
<dbReference type="Proteomes" id="UP000004105">
    <property type="component" value="Unassembled WGS sequence"/>
</dbReference>
<dbReference type="STRING" id="267212.GCA_001063965_01268"/>
<dbReference type="AlphaFoldDB" id="F2B9J6"/>
<comment type="caution">
    <text evidence="1">The sequence shown here is derived from an EMBL/GenBank/DDBJ whole genome shotgun (WGS) entry which is preliminary data.</text>
</comment>
<gene>
    <name evidence="1" type="ORF">HMPREF9123_0352</name>
</gene>
<dbReference type="EMBL" id="AFAY01000006">
    <property type="protein sequence ID" value="EGF11911.1"/>
    <property type="molecule type" value="Genomic_DNA"/>
</dbReference>
<name>F2B9J6_9NEIS</name>
<reference evidence="1 2" key="1">
    <citation type="submission" date="2011-02" db="EMBL/GenBank/DDBJ databases">
        <authorList>
            <person name="Muzny D."/>
            <person name="Qin X."/>
            <person name="Deng J."/>
            <person name="Jiang H."/>
            <person name="Liu Y."/>
            <person name="Qu J."/>
            <person name="Song X.-Z."/>
            <person name="Zhang L."/>
            <person name="Thornton R."/>
            <person name="Coyle M."/>
            <person name="Francisco L."/>
            <person name="Jackson L."/>
            <person name="Javaid M."/>
            <person name="Korchina V."/>
            <person name="Kovar C."/>
            <person name="Mata R."/>
            <person name="Mathew T."/>
            <person name="Ngo R."/>
            <person name="Nguyen L."/>
            <person name="Nguyen N."/>
            <person name="Okwuonu G."/>
            <person name="Ongeri F."/>
            <person name="Pham C."/>
            <person name="Simmons D."/>
            <person name="Wilczek-Boney K."/>
            <person name="Hale W."/>
            <person name="Jakkamsetti A."/>
            <person name="Pham P."/>
            <person name="Ruth R."/>
            <person name="San Lucas F."/>
            <person name="Warren J."/>
            <person name="Zhang J."/>
            <person name="Zhao Z."/>
            <person name="Zhou C."/>
            <person name="Zhu D."/>
            <person name="Lee S."/>
            <person name="Bess C."/>
            <person name="Blankenburg K."/>
            <person name="Forbes L."/>
            <person name="Fu Q."/>
            <person name="Gubbala S."/>
            <person name="Hirani K."/>
            <person name="Jayaseelan J.C."/>
            <person name="Lara F."/>
            <person name="Munidasa M."/>
            <person name="Palculict T."/>
            <person name="Patil S."/>
            <person name="Pu L.-L."/>
            <person name="Saada N."/>
            <person name="Tang L."/>
            <person name="Weissenberger G."/>
            <person name="Zhu Y."/>
            <person name="Hemphill L."/>
            <person name="Shang Y."/>
            <person name="Youmans B."/>
            <person name="Ayvaz T."/>
            <person name="Ross M."/>
            <person name="Santibanez J."/>
            <person name="Aqrawi P."/>
            <person name="Gross S."/>
            <person name="Joshi V."/>
            <person name="Fowler G."/>
            <person name="Nazareth L."/>
            <person name="Reid J."/>
            <person name="Worley K."/>
            <person name="Petrosino J."/>
            <person name="Highlander S."/>
            <person name="Gibbs R."/>
        </authorList>
    </citation>
    <scope>NUCLEOTIDE SEQUENCE [LARGE SCALE GENOMIC DNA]</scope>
    <source>
        <strain evidence="1 2">ATCC BAA-1200</strain>
    </source>
</reference>
<sequence>MQLEILKNTVRLRGTPAELQAAADGVPVAAEITRSSKRRNKTFCGMLEIACSGEDDLIAATADGARLTLSDDNTGLLRRHAATAARSGLPVSCELADLADAASGRSLCFYLFVEAV</sequence>
<accession>F2B9J6</accession>
<proteinExistence type="predicted"/>
<keyword evidence="2" id="KW-1185">Reference proteome</keyword>
<protein>
    <submittedName>
        <fullName evidence="1">Uncharacterized protein</fullName>
    </submittedName>
</protein>
<evidence type="ECO:0000313" key="2">
    <source>
        <dbReference type="Proteomes" id="UP000004105"/>
    </source>
</evidence>